<dbReference type="OrthoDB" id="205099at2759"/>
<comment type="function">
    <text evidence="9">Component of the Mediator complex, a coactivator involved in the regulated transcription of nearly all RNA polymerase II-dependent genes. Mediator functions as a bridge to convey information from gene-specific regulatory proteins to the basal RNA polymerase II transcription machinery. Mediator is recruited to promoters by direct interactions with regulatory proteins and serves as a scaffold for the assembly of a functional preinitiation complex with RNA polymerase II and the general transcription factors.</text>
</comment>
<feature type="region of interest" description="Disordered" evidence="10">
    <location>
        <begin position="1"/>
        <end position="32"/>
    </location>
</feature>
<evidence type="ECO:0000256" key="4">
    <source>
        <dbReference type="ARBA" id="ARBA00023015"/>
    </source>
</evidence>
<dbReference type="Proteomes" id="UP000262825">
    <property type="component" value="Unassembled WGS sequence"/>
</dbReference>
<dbReference type="VEuPathDB" id="FungiDB:SCODWIG_02378"/>
<evidence type="ECO:0000313" key="13">
    <source>
        <dbReference type="Proteomes" id="UP000262825"/>
    </source>
</evidence>
<protein>
    <recommendedName>
        <fullName evidence="3 9">Mediator of RNA polymerase II transcription subunit 14</fullName>
    </recommendedName>
    <alternativeName>
        <fullName evidence="8 9">Mediator complex subunit 14</fullName>
    </alternativeName>
</protein>
<evidence type="ECO:0000256" key="10">
    <source>
        <dbReference type="SAM" id="MobiDB-lite"/>
    </source>
</evidence>
<evidence type="ECO:0000256" key="2">
    <source>
        <dbReference type="ARBA" id="ARBA00007813"/>
    </source>
</evidence>
<dbReference type="InterPro" id="IPR055122">
    <property type="entry name" value="Med14_N"/>
</dbReference>
<comment type="subunit">
    <text evidence="9">Component of the Mediator complex.</text>
</comment>
<dbReference type="GO" id="GO:0006357">
    <property type="term" value="P:regulation of transcription by RNA polymerase II"/>
    <property type="evidence" value="ECO:0007669"/>
    <property type="project" value="InterPro"/>
</dbReference>
<evidence type="ECO:0000256" key="1">
    <source>
        <dbReference type="ARBA" id="ARBA00004123"/>
    </source>
</evidence>
<evidence type="ECO:0000256" key="8">
    <source>
        <dbReference type="ARBA" id="ARBA00032007"/>
    </source>
</evidence>
<keyword evidence="13" id="KW-1185">Reference proteome</keyword>
<evidence type="ECO:0000256" key="3">
    <source>
        <dbReference type="ARBA" id="ARBA00019619"/>
    </source>
</evidence>
<keyword evidence="5 9" id="KW-0010">Activator</keyword>
<reference evidence="13" key="1">
    <citation type="submission" date="2018-06" db="EMBL/GenBank/DDBJ databases">
        <authorList>
            <person name="Guldener U."/>
        </authorList>
    </citation>
    <scope>NUCLEOTIDE SEQUENCE [LARGE SCALE GENOMIC DNA]</scope>
    <source>
        <strain evidence="13">UTAD17</strain>
    </source>
</reference>
<dbReference type="InterPro" id="IPR013947">
    <property type="entry name" value="Mediator_Med14"/>
</dbReference>
<evidence type="ECO:0000256" key="7">
    <source>
        <dbReference type="ARBA" id="ARBA00023242"/>
    </source>
</evidence>
<gene>
    <name evidence="12" type="ORF">SCODWIG_02378</name>
</gene>
<proteinExistence type="inferred from homology"/>
<dbReference type="GO" id="GO:0070847">
    <property type="term" value="C:core mediator complex"/>
    <property type="evidence" value="ECO:0007669"/>
    <property type="project" value="TreeGrafter"/>
</dbReference>
<name>A0A376B7E2_9ASCO</name>
<evidence type="ECO:0000313" key="12">
    <source>
        <dbReference type="EMBL" id="SSD60617.1"/>
    </source>
</evidence>
<keyword evidence="7 9" id="KW-0539">Nucleus</keyword>
<organism evidence="12 13">
    <name type="scientific">Saccharomycodes ludwigii</name>
    <dbReference type="NCBI Taxonomy" id="36035"/>
    <lineage>
        <taxon>Eukaryota</taxon>
        <taxon>Fungi</taxon>
        <taxon>Dikarya</taxon>
        <taxon>Ascomycota</taxon>
        <taxon>Saccharomycotina</taxon>
        <taxon>Saccharomycetes</taxon>
        <taxon>Saccharomycodales</taxon>
        <taxon>Saccharomycodaceae</taxon>
        <taxon>Saccharomycodes</taxon>
    </lineage>
</organism>
<sequence length="1197" mass="135694">MSKEETPTKIKSSKSLEAVDDKKEINHFDQKNGKASINAAPIKLNGQSNNYKTEEIKNGVANNNKPLSKVPPPPIPHVNVNQLPVSVLIRNLTIYAVKEMDQFFKLNHHSLNSNKRTAFLQLIIYLRNQFLRIYVLIKWCKTIKKNNFHLLIDLLNYFRTYNMHVNNCIWALKNGIMASMTNAKIPNPDLKTALEVFTLGRPNLTTYNIIGSVSNINGGVEKTIPLDLILKRIKDLNVLLSIRITMMEVPLKFKNYQIKDGRIIIVVPGEYELQISTVTSKSPFYFVNFRLLLLSDEEEGEGTENTNGGSGITSGKESSLLGNHYYYNNSNAGKNSNLEKIANDLLLKEKDDVSSLYRLENFLDKYMISLKLYLLHKNLNKLAKTKYAKNMIHKYDQKRSLITLKYWVNSRIALPSDTSITIGISKDTGNLILKWNINKNLPFADVPTVYAENILTTLPDIIDEIIFNHIQIIKHNLMSIDTGLFSNSGGEDAASNNTEMDNTNAMLLLDINKSGNAPGHNIDNTDDKEVTLTFYIPVTCTTNMPVKLKINPTTGLLYFKNPNSSLLLAYIDKLNRSIMTPHQLIKMLHGLKLDKIVQTLSDMFNRSNWVVFNSEEIKLPAEKLHPHHQNIDSDNKDSDVLIKDLFIRLNTWPVNWYLIMSVISLSTSCYVEKKICKIVSKGGTWHLNYISDDGGPMKLEHISYQRIEYLSTNILAKIINHIIIDSLNELGIEKIIIPASMYGILPNYVSQISKNGRSSVLAIGLQTLLAAPLPLALSASSKDRKAEQLETTKEYNTKISGTLDDSIFLIIDHSNNHTLSLFGKFRTFFDTHLLRRCDCSDLMIKFIDNQCFIMSTEYSKQEKGDNVDYKDSTDELGGDGGNTNVTVKSSEVKGKLDDFHITLENLSNIKDQLLRFRQKLKHLVVLSDVINRLTNSFQSSHFQIVTLKPNQISFNYLPREEITGATGDKELKPFSHTSGSNCNAFSDCTLVISNNDNDNTDKNLEFNLDPLNPQAVLLPLLREGHYEHDFIFKYFQFTSKIFVLLEAYLKKSVKNKICLYFKLHNLSHFELVYVYPQQSGAINNTESSGKIVLDIEIKKIVKRKQQLLQYYIHFGNDERLTSKFTNKGNSANDFVVGVTQRVTETCFLIKSKLANSNDGDVCKFPGTNSVVKLENGVCCDEKDVGIVLSEIHKILVQ</sequence>
<evidence type="ECO:0000256" key="9">
    <source>
        <dbReference type="RuleBase" id="RU365082"/>
    </source>
</evidence>
<dbReference type="GO" id="GO:0003712">
    <property type="term" value="F:transcription coregulator activity"/>
    <property type="evidence" value="ECO:0007669"/>
    <property type="project" value="UniProtKB-UniRule"/>
</dbReference>
<comment type="subcellular location">
    <subcellularLocation>
        <location evidence="1 9">Nucleus</location>
    </subcellularLocation>
</comment>
<feature type="domain" description="Mediator complex subunit MED14 N-terminal" evidence="11">
    <location>
        <begin position="83"/>
        <end position="277"/>
    </location>
</feature>
<evidence type="ECO:0000259" key="11">
    <source>
        <dbReference type="Pfam" id="PF08638"/>
    </source>
</evidence>
<comment type="similarity">
    <text evidence="2 9">Belongs to the Mediator complex subunit 14 family.</text>
</comment>
<evidence type="ECO:0000256" key="5">
    <source>
        <dbReference type="ARBA" id="ARBA00023159"/>
    </source>
</evidence>
<evidence type="ECO:0000256" key="6">
    <source>
        <dbReference type="ARBA" id="ARBA00023163"/>
    </source>
</evidence>
<keyword evidence="6 9" id="KW-0804">Transcription</keyword>
<feature type="compositionally biased region" description="Basic and acidic residues" evidence="10">
    <location>
        <begin position="17"/>
        <end position="32"/>
    </location>
</feature>
<dbReference type="EMBL" id="UFAJ01000403">
    <property type="protein sequence ID" value="SSD60617.1"/>
    <property type="molecule type" value="Genomic_DNA"/>
</dbReference>
<dbReference type="PANTHER" id="PTHR12809:SF2">
    <property type="entry name" value="MEDIATOR OF RNA POLYMERASE II TRANSCRIPTION SUBUNIT 14"/>
    <property type="match status" value="1"/>
</dbReference>
<dbReference type="Pfam" id="PF08638">
    <property type="entry name" value="Med14"/>
    <property type="match status" value="1"/>
</dbReference>
<dbReference type="PANTHER" id="PTHR12809">
    <property type="entry name" value="MEDIATOR COMPLEX SUBUNIT"/>
    <property type="match status" value="1"/>
</dbReference>
<dbReference type="GO" id="GO:0016592">
    <property type="term" value="C:mediator complex"/>
    <property type="evidence" value="ECO:0007669"/>
    <property type="project" value="UniProtKB-UniRule"/>
</dbReference>
<dbReference type="AlphaFoldDB" id="A0A376B7E2"/>
<accession>A0A376B7E2</accession>
<keyword evidence="4 9" id="KW-0805">Transcription regulation</keyword>